<dbReference type="InterPro" id="IPR029058">
    <property type="entry name" value="AB_hydrolase_fold"/>
</dbReference>
<dbReference type="InterPro" id="IPR013818">
    <property type="entry name" value="Lipase"/>
</dbReference>
<dbReference type="GO" id="GO:0017171">
    <property type="term" value="F:serine hydrolase activity"/>
    <property type="evidence" value="ECO:0007669"/>
    <property type="project" value="TreeGrafter"/>
</dbReference>
<comment type="similarity">
    <text evidence="2 4">Belongs to the AB hydrolase superfamily. Lipase family.</text>
</comment>
<dbReference type="GO" id="GO:0016042">
    <property type="term" value="P:lipid catabolic process"/>
    <property type="evidence" value="ECO:0007669"/>
    <property type="project" value="TreeGrafter"/>
</dbReference>
<evidence type="ECO:0000256" key="1">
    <source>
        <dbReference type="ARBA" id="ARBA00004613"/>
    </source>
</evidence>
<dbReference type="Proteomes" id="UP001652628">
    <property type="component" value="Chromosome 3"/>
</dbReference>
<evidence type="ECO:0000256" key="2">
    <source>
        <dbReference type="ARBA" id="ARBA00010701"/>
    </source>
</evidence>
<reference evidence="8" key="1">
    <citation type="submission" date="2025-08" db="UniProtKB">
        <authorList>
            <consortium name="RefSeq"/>
        </authorList>
    </citation>
    <scope>IDENTIFICATION</scope>
</reference>
<dbReference type="InterPro" id="IPR000734">
    <property type="entry name" value="TAG_lipase"/>
</dbReference>
<dbReference type="PANTHER" id="PTHR11610:SF173">
    <property type="entry name" value="LIPASE DOMAIN-CONTAINING PROTEIN-RELATED"/>
    <property type="match status" value="1"/>
</dbReference>
<proteinExistence type="inferred from homology"/>
<feature type="signal peptide" evidence="5">
    <location>
        <begin position="1"/>
        <end position="20"/>
    </location>
</feature>
<dbReference type="CDD" id="cd00707">
    <property type="entry name" value="Pancreat_lipase_like"/>
    <property type="match status" value="1"/>
</dbReference>
<keyword evidence="3" id="KW-0964">Secreted</keyword>
<evidence type="ECO:0000256" key="4">
    <source>
        <dbReference type="RuleBase" id="RU004262"/>
    </source>
</evidence>
<dbReference type="AlphaFoldDB" id="A0AB40A5D5"/>
<feature type="domain" description="Lipase" evidence="6">
    <location>
        <begin position="49"/>
        <end position="300"/>
    </location>
</feature>
<name>A0AB40A5D5_DROSZ</name>
<evidence type="ECO:0000313" key="7">
    <source>
        <dbReference type="Proteomes" id="UP001652628"/>
    </source>
</evidence>
<dbReference type="GO" id="GO:0005615">
    <property type="term" value="C:extracellular space"/>
    <property type="evidence" value="ECO:0007669"/>
    <property type="project" value="TreeGrafter"/>
</dbReference>
<accession>A0AB40A5D5</accession>
<evidence type="ECO:0000256" key="5">
    <source>
        <dbReference type="SAM" id="SignalP"/>
    </source>
</evidence>
<feature type="chain" id="PRO_5047517398" evidence="5">
    <location>
        <begin position="21"/>
        <end position="312"/>
    </location>
</feature>
<dbReference type="SUPFAM" id="SSF53474">
    <property type="entry name" value="alpha/beta-Hydrolases"/>
    <property type="match status" value="1"/>
</dbReference>
<evidence type="ECO:0000259" key="6">
    <source>
        <dbReference type="Pfam" id="PF00151"/>
    </source>
</evidence>
<comment type="subcellular location">
    <subcellularLocation>
        <location evidence="1">Secreted</location>
    </subcellularLocation>
</comment>
<dbReference type="Gene3D" id="3.40.50.1820">
    <property type="entry name" value="alpha/beta hydrolase"/>
    <property type="match status" value="1"/>
</dbReference>
<dbReference type="PANTHER" id="PTHR11610">
    <property type="entry name" value="LIPASE"/>
    <property type="match status" value="1"/>
</dbReference>
<dbReference type="GO" id="GO:0016298">
    <property type="term" value="F:lipase activity"/>
    <property type="evidence" value="ECO:0007669"/>
    <property type="project" value="InterPro"/>
</dbReference>
<protein>
    <submittedName>
        <fullName evidence="8">Lipase member H-A isoform X1</fullName>
    </submittedName>
</protein>
<dbReference type="RefSeq" id="XP_036671971.3">
    <property type="nucleotide sequence ID" value="XM_036816076.3"/>
</dbReference>
<gene>
    <name evidence="8" type="primary">LOC108011839</name>
</gene>
<dbReference type="GeneID" id="108011839"/>
<keyword evidence="7" id="KW-1185">Reference proteome</keyword>
<organism evidence="7 8">
    <name type="scientific">Drosophila suzukii</name>
    <name type="common">Spotted-wing drosophila fruit fly</name>
    <dbReference type="NCBI Taxonomy" id="28584"/>
    <lineage>
        <taxon>Eukaryota</taxon>
        <taxon>Metazoa</taxon>
        <taxon>Ecdysozoa</taxon>
        <taxon>Arthropoda</taxon>
        <taxon>Hexapoda</taxon>
        <taxon>Insecta</taxon>
        <taxon>Pterygota</taxon>
        <taxon>Neoptera</taxon>
        <taxon>Endopterygota</taxon>
        <taxon>Diptera</taxon>
        <taxon>Brachycera</taxon>
        <taxon>Muscomorpha</taxon>
        <taxon>Ephydroidea</taxon>
        <taxon>Drosophilidae</taxon>
        <taxon>Drosophila</taxon>
        <taxon>Sophophora</taxon>
    </lineage>
</organism>
<keyword evidence="5" id="KW-0732">Signal</keyword>
<dbReference type="InterPro" id="IPR033906">
    <property type="entry name" value="Lipase_N"/>
</dbReference>
<evidence type="ECO:0000313" key="8">
    <source>
        <dbReference type="RefSeq" id="XP_036671971.3"/>
    </source>
</evidence>
<dbReference type="Pfam" id="PF00151">
    <property type="entry name" value="Lipase"/>
    <property type="match status" value="1"/>
</dbReference>
<evidence type="ECO:0000256" key="3">
    <source>
        <dbReference type="ARBA" id="ARBA00022525"/>
    </source>
</evidence>
<sequence>MAKTSFCLVPIICQFLGLQAALLDSLLNQSNIYYLKASADVPLENVDQLESVESVKLIVHGYLGSRTHGSIMPLRNAYTAQGYKNVLVADWGPVANLDYPTSRFAVKKVGRVLAKLLEEFLQRHGISLDGVHVIGHSLGAHIAGRIGRHFNGTLGRVTGLDPALPLFSSRSDDSLHSNAAQFVDVIHTDYPLFGDIRPRGTADFYPNFGLAPQPGCENVDVVAANSCSHNRAVMFYAESIGMPNSFPSIPCSLRAIKSRNVEDCLREKSEANNTEKPDNVFMGENVSRSATSYYYLATNGAPPYGQGRNSRL</sequence>